<evidence type="ECO:0000256" key="2">
    <source>
        <dbReference type="ARBA" id="ARBA00023155"/>
    </source>
</evidence>
<proteinExistence type="predicted"/>
<dbReference type="Proteomes" id="UP000294530">
    <property type="component" value="Unassembled WGS sequence"/>
</dbReference>
<gene>
    <name evidence="6" type="ORF">CCR75_002882</name>
</gene>
<dbReference type="GO" id="GO:0000981">
    <property type="term" value="F:DNA-binding transcription factor activity, RNA polymerase II-specific"/>
    <property type="evidence" value="ECO:0007669"/>
    <property type="project" value="InterPro"/>
</dbReference>
<dbReference type="InterPro" id="IPR017970">
    <property type="entry name" value="Homeobox_CS"/>
</dbReference>
<keyword evidence="2 4" id="KW-0371">Homeobox</keyword>
<feature type="DNA-binding region" description="Homeobox" evidence="4">
    <location>
        <begin position="212"/>
        <end position="274"/>
    </location>
</feature>
<dbReference type="AlphaFoldDB" id="A0A976FMH7"/>
<comment type="caution">
    <text evidence="6">The sequence shown here is derived from an EMBL/GenBank/DDBJ whole genome shotgun (WGS) entry which is preliminary data.</text>
</comment>
<dbReference type="SUPFAM" id="SSF46689">
    <property type="entry name" value="Homeodomain-like"/>
    <property type="match status" value="1"/>
</dbReference>
<evidence type="ECO:0000259" key="5">
    <source>
        <dbReference type="PROSITE" id="PS50071"/>
    </source>
</evidence>
<organism evidence="6 7">
    <name type="scientific">Bremia lactucae</name>
    <name type="common">Lettuce downy mildew</name>
    <dbReference type="NCBI Taxonomy" id="4779"/>
    <lineage>
        <taxon>Eukaryota</taxon>
        <taxon>Sar</taxon>
        <taxon>Stramenopiles</taxon>
        <taxon>Oomycota</taxon>
        <taxon>Peronosporomycetes</taxon>
        <taxon>Peronosporales</taxon>
        <taxon>Peronosporaceae</taxon>
        <taxon>Bremia</taxon>
    </lineage>
</organism>
<dbReference type="GeneID" id="94346650"/>
<dbReference type="RefSeq" id="XP_067819066.1">
    <property type="nucleotide sequence ID" value="XM_067960979.1"/>
</dbReference>
<keyword evidence="1 4" id="KW-0238">DNA-binding</keyword>
<dbReference type="PANTHER" id="PTHR11850">
    <property type="entry name" value="HOMEOBOX PROTEIN TRANSCRIPTION FACTORS"/>
    <property type="match status" value="1"/>
</dbReference>
<dbReference type="Pfam" id="PF05920">
    <property type="entry name" value="Homeobox_KN"/>
    <property type="match status" value="1"/>
</dbReference>
<comment type="subcellular location">
    <subcellularLocation>
        <location evidence="4">Nucleus</location>
    </subcellularLocation>
</comment>
<evidence type="ECO:0000313" key="7">
    <source>
        <dbReference type="Proteomes" id="UP000294530"/>
    </source>
</evidence>
<keyword evidence="3 4" id="KW-0539">Nucleus</keyword>
<dbReference type="InterPro" id="IPR008422">
    <property type="entry name" value="KN_HD"/>
</dbReference>
<evidence type="ECO:0000256" key="1">
    <source>
        <dbReference type="ARBA" id="ARBA00023125"/>
    </source>
</evidence>
<dbReference type="InterPro" id="IPR001356">
    <property type="entry name" value="HD"/>
</dbReference>
<protein>
    <recommendedName>
        <fullName evidence="5">Homeobox domain-containing protein</fullName>
    </recommendedName>
</protein>
<evidence type="ECO:0000256" key="4">
    <source>
        <dbReference type="PROSITE-ProRule" id="PRU00108"/>
    </source>
</evidence>
<dbReference type="KEGG" id="blac:94346650"/>
<keyword evidence="7" id="KW-1185">Reference proteome</keyword>
<dbReference type="PROSITE" id="PS50071">
    <property type="entry name" value="HOMEOBOX_2"/>
    <property type="match status" value="1"/>
</dbReference>
<name>A0A976FMH7_BRELC</name>
<dbReference type="GO" id="GO:0005634">
    <property type="term" value="C:nucleus"/>
    <property type="evidence" value="ECO:0007669"/>
    <property type="project" value="UniProtKB-SubCell"/>
</dbReference>
<dbReference type="OrthoDB" id="10056939at2759"/>
<dbReference type="InterPro" id="IPR050224">
    <property type="entry name" value="TALE_homeobox"/>
</dbReference>
<dbReference type="SMART" id="SM00389">
    <property type="entry name" value="HOX"/>
    <property type="match status" value="1"/>
</dbReference>
<feature type="domain" description="Homeobox" evidence="5">
    <location>
        <begin position="210"/>
        <end position="273"/>
    </location>
</feature>
<dbReference type="CDD" id="cd00086">
    <property type="entry name" value="homeodomain"/>
    <property type="match status" value="1"/>
</dbReference>
<accession>A0A976FMH7</accession>
<dbReference type="Gene3D" id="1.10.10.60">
    <property type="entry name" value="Homeodomain-like"/>
    <property type="match status" value="1"/>
</dbReference>
<reference evidence="6 7" key="1">
    <citation type="journal article" date="2021" name="Genome Biol.">
        <title>AFLAP: assembly-free linkage analysis pipeline using k-mers from genome sequencing data.</title>
        <authorList>
            <person name="Fletcher K."/>
            <person name="Zhang L."/>
            <person name="Gil J."/>
            <person name="Han R."/>
            <person name="Cavanaugh K."/>
            <person name="Michelmore R."/>
        </authorList>
    </citation>
    <scope>NUCLEOTIDE SEQUENCE [LARGE SCALE GENOMIC DNA]</scope>
    <source>
        <strain evidence="6 7">SF5</strain>
    </source>
</reference>
<sequence>MTFPNRVNYRQQSRETSQQAAALTAGDSPVASFATFNNAESDGFLIMEEKPETSLTLCVTDHALWPLTHKFMTLIAQPAKLLAALLVNCDTQTSKETFWAKATAYQHSELQGMATSWCRILEDVEMYELSVTDTMMLKATLFYWRMWQSVCIACVDTVASIEESAISVPLKLEAKLWTSVLQKRTAASISPPLENKCIDALSQGMILSGGSGMSKRSRINRKSNEFLIAWFLAHKDNPYPSPDERLEIADKTGLAEQQVRNWFANMRKRHWKPNRANVKKPRCLVDYMLRQTDA</sequence>
<evidence type="ECO:0000256" key="3">
    <source>
        <dbReference type="ARBA" id="ARBA00023242"/>
    </source>
</evidence>
<dbReference type="PROSITE" id="PS00027">
    <property type="entry name" value="HOMEOBOX_1"/>
    <property type="match status" value="1"/>
</dbReference>
<evidence type="ECO:0000313" key="6">
    <source>
        <dbReference type="EMBL" id="TDH69567.1"/>
    </source>
</evidence>
<dbReference type="EMBL" id="SHOA02000002">
    <property type="protein sequence ID" value="TDH69567.1"/>
    <property type="molecule type" value="Genomic_DNA"/>
</dbReference>
<dbReference type="InterPro" id="IPR009057">
    <property type="entry name" value="Homeodomain-like_sf"/>
</dbReference>
<dbReference type="GO" id="GO:0003677">
    <property type="term" value="F:DNA binding"/>
    <property type="evidence" value="ECO:0007669"/>
    <property type="project" value="UniProtKB-UniRule"/>
</dbReference>